<dbReference type="AlphaFoldDB" id="A0A7W9ERW6"/>
<name>A0A7W9ERW6_9SPHN</name>
<keyword evidence="2" id="KW-1185">Reference proteome</keyword>
<dbReference type="EMBL" id="JACIJH010000003">
    <property type="protein sequence ID" value="MBB5706306.1"/>
    <property type="molecule type" value="Genomic_DNA"/>
</dbReference>
<protein>
    <submittedName>
        <fullName evidence="1">Uncharacterized protein</fullName>
    </submittedName>
</protein>
<accession>A0A7W9ERW6</accession>
<proteinExistence type="predicted"/>
<organism evidence="1 2">
    <name type="scientific">Sphingopyxis panaciterrulae</name>
    <dbReference type="NCBI Taxonomy" id="462372"/>
    <lineage>
        <taxon>Bacteria</taxon>
        <taxon>Pseudomonadati</taxon>
        <taxon>Pseudomonadota</taxon>
        <taxon>Alphaproteobacteria</taxon>
        <taxon>Sphingomonadales</taxon>
        <taxon>Sphingomonadaceae</taxon>
        <taxon>Sphingopyxis</taxon>
    </lineage>
</organism>
<dbReference type="RefSeq" id="WP_184097100.1">
    <property type="nucleotide sequence ID" value="NZ_JACIJH010000003.1"/>
</dbReference>
<reference evidence="1 2" key="1">
    <citation type="submission" date="2020-08" db="EMBL/GenBank/DDBJ databases">
        <title>Genomic Encyclopedia of Type Strains, Phase IV (KMG-IV): sequencing the most valuable type-strain genomes for metagenomic binning, comparative biology and taxonomic classification.</title>
        <authorList>
            <person name="Goeker M."/>
        </authorList>
    </citation>
    <scope>NUCLEOTIDE SEQUENCE [LARGE SCALE GENOMIC DNA]</scope>
    <source>
        <strain evidence="1 2">DSM 27163</strain>
    </source>
</reference>
<sequence>MFQTNTILPALAGLPLAGNPITIGRTPRRSPTLSRCELKRLIADMID</sequence>
<comment type="caution">
    <text evidence="1">The sequence shown here is derived from an EMBL/GenBank/DDBJ whole genome shotgun (WGS) entry which is preliminary data.</text>
</comment>
<evidence type="ECO:0000313" key="1">
    <source>
        <dbReference type="EMBL" id="MBB5706306.1"/>
    </source>
</evidence>
<evidence type="ECO:0000313" key="2">
    <source>
        <dbReference type="Proteomes" id="UP000537161"/>
    </source>
</evidence>
<dbReference type="Proteomes" id="UP000537161">
    <property type="component" value="Unassembled WGS sequence"/>
</dbReference>
<gene>
    <name evidence="1" type="ORF">FHR21_001650</name>
</gene>